<sequence length="203" mass="21807">MLSSLLLFSATAALLTITPGLDTALVLRTAVNEGRRAALAAGLGICGGVLAWGVIVACGLGALLHTSALAYTLLRVIGAAWLLWLGVQLLRRRSEPAANPDTTTDTDGNWFWRGVLTNLLNPKVGLFYLTLLPQFLQPQDNVLWMSLAMALIHALEGVIWFALLVLVAARASTWLQSPRVQRSLDRLLGVAFIGFGAKLALDH</sequence>
<name>A0ABV1M1Q0_9NEIS</name>
<protein>
    <submittedName>
        <fullName evidence="7">LysE family translocator</fullName>
    </submittedName>
</protein>
<evidence type="ECO:0000256" key="1">
    <source>
        <dbReference type="ARBA" id="ARBA00004651"/>
    </source>
</evidence>
<dbReference type="PANTHER" id="PTHR30086:SF20">
    <property type="entry name" value="ARGININE EXPORTER PROTEIN ARGO-RELATED"/>
    <property type="match status" value="1"/>
</dbReference>
<proteinExistence type="predicted"/>
<evidence type="ECO:0000256" key="5">
    <source>
        <dbReference type="ARBA" id="ARBA00023136"/>
    </source>
</evidence>
<keyword evidence="4 6" id="KW-1133">Transmembrane helix</keyword>
<keyword evidence="5 6" id="KW-0472">Membrane</keyword>
<dbReference type="Proteomes" id="UP001433638">
    <property type="component" value="Unassembled WGS sequence"/>
</dbReference>
<comment type="subcellular location">
    <subcellularLocation>
        <location evidence="1">Cell membrane</location>
        <topology evidence="1">Multi-pass membrane protein</topology>
    </subcellularLocation>
</comment>
<dbReference type="RefSeq" id="WP_349583619.1">
    <property type="nucleotide sequence ID" value="NZ_JBEFLD010000001.1"/>
</dbReference>
<evidence type="ECO:0000313" key="7">
    <source>
        <dbReference type="EMBL" id="MEQ6289505.1"/>
    </source>
</evidence>
<comment type="caution">
    <text evidence="7">The sequence shown here is derived from an EMBL/GenBank/DDBJ whole genome shotgun (WGS) entry which is preliminary data.</text>
</comment>
<evidence type="ECO:0000256" key="3">
    <source>
        <dbReference type="ARBA" id="ARBA00022692"/>
    </source>
</evidence>
<feature type="transmembrane region" description="Helical" evidence="6">
    <location>
        <begin position="39"/>
        <end position="62"/>
    </location>
</feature>
<keyword evidence="3 6" id="KW-0812">Transmembrane</keyword>
<dbReference type="InterPro" id="IPR001123">
    <property type="entry name" value="LeuE-type"/>
</dbReference>
<feature type="transmembrane region" description="Helical" evidence="6">
    <location>
        <begin position="68"/>
        <end position="90"/>
    </location>
</feature>
<reference evidence="7" key="1">
    <citation type="submission" date="2024-06" db="EMBL/GenBank/DDBJ databases">
        <title>Genome sequence of Vogesella sp. MAHUQ-64.</title>
        <authorList>
            <person name="Huq M.A."/>
        </authorList>
    </citation>
    <scope>NUCLEOTIDE SEQUENCE</scope>
    <source>
        <strain evidence="7">MAHUQ-64</strain>
    </source>
</reference>
<dbReference type="Pfam" id="PF01810">
    <property type="entry name" value="LysE"/>
    <property type="match status" value="1"/>
</dbReference>
<evidence type="ECO:0000313" key="8">
    <source>
        <dbReference type="Proteomes" id="UP001433638"/>
    </source>
</evidence>
<accession>A0ABV1M1Q0</accession>
<organism evidence="7 8">
    <name type="scientific">Vogesella oryzagri</name>
    <dbReference type="NCBI Taxonomy" id="3160864"/>
    <lineage>
        <taxon>Bacteria</taxon>
        <taxon>Pseudomonadati</taxon>
        <taxon>Pseudomonadota</taxon>
        <taxon>Betaproteobacteria</taxon>
        <taxon>Neisseriales</taxon>
        <taxon>Chromobacteriaceae</taxon>
        <taxon>Vogesella</taxon>
    </lineage>
</organism>
<feature type="transmembrane region" description="Helical" evidence="6">
    <location>
        <begin position="110"/>
        <end position="131"/>
    </location>
</feature>
<keyword evidence="8" id="KW-1185">Reference proteome</keyword>
<dbReference type="PANTHER" id="PTHR30086">
    <property type="entry name" value="ARGININE EXPORTER PROTEIN ARGO"/>
    <property type="match status" value="1"/>
</dbReference>
<gene>
    <name evidence="7" type="ORF">ABNW52_02645</name>
</gene>
<feature type="transmembrane region" description="Helical" evidence="6">
    <location>
        <begin position="6"/>
        <end position="27"/>
    </location>
</feature>
<dbReference type="EMBL" id="JBEFLD010000001">
    <property type="protein sequence ID" value="MEQ6289505.1"/>
    <property type="molecule type" value="Genomic_DNA"/>
</dbReference>
<feature type="transmembrane region" description="Helical" evidence="6">
    <location>
        <begin position="143"/>
        <end position="171"/>
    </location>
</feature>
<evidence type="ECO:0000256" key="6">
    <source>
        <dbReference type="SAM" id="Phobius"/>
    </source>
</evidence>
<evidence type="ECO:0000256" key="2">
    <source>
        <dbReference type="ARBA" id="ARBA00022475"/>
    </source>
</evidence>
<keyword evidence="2" id="KW-1003">Cell membrane</keyword>
<dbReference type="PIRSF" id="PIRSF006324">
    <property type="entry name" value="LeuE"/>
    <property type="match status" value="1"/>
</dbReference>
<evidence type="ECO:0000256" key="4">
    <source>
        <dbReference type="ARBA" id="ARBA00022989"/>
    </source>
</evidence>